<evidence type="ECO:0000313" key="2">
    <source>
        <dbReference type="EMBL" id="KAK6916028.1"/>
    </source>
</evidence>
<feature type="compositionally biased region" description="Acidic residues" evidence="1">
    <location>
        <begin position="33"/>
        <end position="48"/>
    </location>
</feature>
<sequence>MLGAMGALSSSQDGTGVPVRQASPDGNQGFFNQDDEDDDSDSGGDEDGVSQVSPHRSKVLLEHSVRQLRLADGDRRR</sequence>
<dbReference type="AlphaFoldDB" id="A0AAN8UFY6"/>
<accession>A0AAN8UFY6</accession>
<name>A0AAN8UFY6_9MAGN</name>
<evidence type="ECO:0000256" key="1">
    <source>
        <dbReference type="SAM" id="MobiDB-lite"/>
    </source>
</evidence>
<gene>
    <name evidence="2" type="ORF">RJ641_018889</name>
</gene>
<keyword evidence="3" id="KW-1185">Reference proteome</keyword>
<dbReference type="Proteomes" id="UP001370490">
    <property type="component" value="Unassembled WGS sequence"/>
</dbReference>
<protein>
    <submittedName>
        <fullName evidence="2">Uncharacterized protein</fullName>
    </submittedName>
</protein>
<organism evidence="2 3">
    <name type="scientific">Dillenia turbinata</name>
    <dbReference type="NCBI Taxonomy" id="194707"/>
    <lineage>
        <taxon>Eukaryota</taxon>
        <taxon>Viridiplantae</taxon>
        <taxon>Streptophyta</taxon>
        <taxon>Embryophyta</taxon>
        <taxon>Tracheophyta</taxon>
        <taxon>Spermatophyta</taxon>
        <taxon>Magnoliopsida</taxon>
        <taxon>eudicotyledons</taxon>
        <taxon>Gunneridae</taxon>
        <taxon>Pentapetalae</taxon>
        <taxon>Dilleniales</taxon>
        <taxon>Dilleniaceae</taxon>
        <taxon>Dillenia</taxon>
    </lineage>
</organism>
<reference evidence="2 3" key="1">
    <citation type="submission" date="2023-12" db="EMBL/GenBank/DDBJ databases">
        <title>A high-quality genome assembly for Dillenia turbinata (Dilleniales).</title>
        <authorList>
            <person name="Chanderbali A."/>
        </authorList>
    </citation>
    <scope>NUCLEOTIDE SEQUENCE [LARGE SCALE GENOMIC DNA]</scope>
    <source>
        <strain evidence="2">LSX21</strain>
        <tissue evidence="2">Leaf</tissue>
    </source>
</reference>
<feature type="region of interest" description="Disordered" evidence="1">
    <location>
        <begin position="1"/>
        <end position="64"/>
    </location>
</feature>
<dbReference type="EMBL" id="JBAMMX010000024">
    <property type="protein sequence ID" value="KAK6916028.1"/>
    <property type="molecule type" value="Genomic_DNA"/>
</dbReference>
<comment type="caution">
    <text evidence="2">The sequence shown here is derived from an EMBL/GenBank/DDBJ whole genome shotgun (WGS) entry which is preliminary data.</text>
</comment>
<proteinExistence type="predicted"/>
<evidence type="ECO:0000313" key="3">
    <source>
        <dbReference type="Proteomes" id="UP001370490"/>
    </source>
</evidence>